<dbReference type="InterPro" id="IPR007863">
    <property type="entry name" value="Peptidase_M16_C"/>
</dbReference>
<evidence type="ECO:0000256" key="4">
    <source>
        <dbReference type="ARBA" id="ARBA00022801"/>
    </source>
</evidence>
<dbReference type="Pfam" id="PF05193">
    <property type="entry name" value="Peptidase_M16_C"/>
    <property type="match status" value="1"/>
</dbReference>
<dbReference type="GO" id="GO:0005829">
    <property type="term" value="C:cytosol"/>
    <property type="evidence" value="ECO:0007669"/>
    <property type="project" value="TreeGrafter"/>
</dbReference>
<dbReference type="InterPro" id="IPR054734">
    <property type="entry name" value="PqqF-like_C_4"/>
</dbReference>
<dbReference type="InterPro" id="IPR011765">
    <property type="entry name" value="Pept_M16_N"/>
</dbReference>
<name>A0A7S4CWE6_9EUGL</name>
<evidence type="ECO:0000256" key="1">
    <source>
        <dbReference type="ARBA" id="ARBA00007261"/>
    </source>
</evidence>
<dbReference type="InterPro" id="IPR001431">
    <property type="entry name" value="Pept_M16_Zn_BS"/>
</dbReference>
<feature type="domain" description="Peptidase M16 C-terminal" evidence="9">
    <location>
        <begin position="188"/>
        <end position="367"/>
    </location>
</feature>
<reference evidence="12" key="1">
    <citation type="submission" date="2021-01" db="EMBL/GenBank/DDBJ databases">
        <authorList>
            <person name="Corre E."/>
            <person name="Pelletier E."/>
            <person name="Niang G."/>
            <person name="Scheremetjew M."/>
            <person name="Finn R."/>
            <person name="Kale V."/>
            <person name="Holt S."/>
            <person name="Cochrane G."/>
            <person name="Meng A."/>
            <person name="Brown T."/>
            <person name="Cohen L."/>
        </authorList>
    </citation>
    <scope>NUCLEOTIDE SEQUENCE</scope>
    <source>
        <strain evidence="12">CCMP1594</strain>
    </source>
</reference>
<evidence type="ECO:0000259" key="9">
    <source>
        <dbReference type="Pfam" id="PF05193"/>
    </source>
</evidence>
<evidence type="ECO:0000256" key="2">
    <source>
        <dbReference type="ARBA" id="ARBA00022670"/>
    </source>
</evidence>
<organism evidence="12">
    <name type="scientific">Eutreptiella gymnastica</name>
    <dbReference type="NCBI Taxonomy" id="73025"/>
    <lineage>
        <taxon>Eukaryota</taxon>
        <taxon>Discoba</taxon>
        <taxon>Euglenozoa</taxon>
        <taxon>Euglenida</taxon>
        <taxon>Spirocuta</taxon>
        <taxon>Euglenophyceae</taxon>
        <taxon>Eutreptiales</taxon>
        <taxon>Eutreptiaceae</taxon>
        <taxon>Eutreptiella</taxon>
    </lineage>
</organism>
<keyword evidence="4" id="KW-0378">Hydrolase</keyword>
<evidence type="ECO:0000256" key="5">
    <source>
        <dbReference type="ARBA" id="ARBA00022833"/>
    </source>
</evidence>
<dbReference type="Pfam" id="PF00675">
    <property type="entry name" value="Peptidase_M16"/>
    <property type="match status" value="1"/>
</dbReference>
<feature type="domain" description="Peptidase M16 middle/third" evidence="10">
    <location>
        <begin position="373"/>
        <end position="655"/>
    </location>
</feature>
<dbReference type="Pfam" id="PF22456">
    <property type="entry name" value="PqqF-like_C_4"/>
    <property type="match status" value="1"/>
</dbReference>
<accession>A0A7S4CWE6</accession>
<dbReference type="InterPro" id="IPR032632">
    <property type="entry name" value="Peptidase_M16_M"/>
</dbReference>
<keyword evidence="2" id="KW-0645">Protease</keyword>
<dbReference type="GO" id="GO:0004222">
    <property type="term" value="F:metalloendopeptidase activity"/>
    <property type="evidence" value="ECO:0007669"/>
    <property type="project" value="InterPro"/>
</dbReference>
<evidence type="ECO:0000256" key="7">
    <source>
        <dbReference type="RuleBase" id="RU004447"/>
    </source>
</evidence>
<dbReference type="InterPro" id="IPR011249">
    <property type="entry name" value="Metalloenz_LuxS/M16"/>
</dbReference>
<dbReference type="SUPFAM" id="SSF63411">
    <property type="entry name" value="LuxS/MPP-like metallohydrolase"/>
    <property type="match status" value="4"/>
</dbReference>
<dbReference type="PANTHER" id="PTHR43690:SF18">
    <property type="entry name" value="INSULIN-DEGRADING ENZYME-RELATED"/>
    <property type="match status" value="1"/>
</dbReference>
<evidence type="ECO:0000256" key="6">
    <source>
        <dbReference type="ARBA" id="ARBA00023049"/>
    </source>
</evidence>
<dbReference type="GO" id="GO:0005739">
    <property type="term" value="C:mitochondrion"/>
    <property type="evidence" value="ECO:0007669"/>
    <property type="project" value="TreeGrafter"/>
</dbReference>
<dbReference type="AlphaFoldDB" id="A0A7S4CWE6"/>
<evidence type="ECO:0000259" key="10">
    <source>
        <dbReference type="Pfam" id="PF16187"/>
    </source>
</evidence>
<evidence type="ECO:0000259" key="11">
    <source>
        <dbReference type="Pfam" id="PF22456"/>
    </source>
</evidence>
<comment type="similarity">
    <text evidence="1 7">Belongs to the peptidase M16 family.</text>
</comment>
<sequence>MTPKLIVPDDRKRTYDLFTLDNKLEVITISDPATTTSSAALEVSVGSMSDPDDLAGLAHFIEHMLFLGTEKYPQESSYQDFLSEHGGHSNASTSLEYTNFYFTVTSDHLREALDRFSAFFTCPLFTQSATDREMNAIESEHSKNIQNDGFRFYQFLKDTSNPDYAFSKFSTGNLVTLKEQPAAKGVDTRAEMIKHYQAYYSANLMKLVVYGKESNAELQDWVKELFLGIPNKDYAVPAFEGTAYTGQQLMKWYHIVPVKTQRTLVMHFPLDVGHEEYLTKESRYFGHLIGHESEGSILYVLKEKGWAESLCAGTGFTMNTWSLFTIDIEMTKEGLDHMEEMVDIVFQYINMLKDAGTQEAVYAEIKNLAEMQFRYMEPSRPEHFCTDLARSMTTACGAHALAAHYLFFEYSPARIDRMLAALRTDNMNVYVKCQELEGTCDRTISPWYHIKYSERPLSAAQIARWNGLPTNAALHLPSTNPFIPESMDLKPLPDNAPDHPRLIHETPATEPGVRLWFQQDNHYLKPKATTLWALLTPLGYCSPRHRVLNRLMCMVVMERLNALSYHASVANLQYALAPSFEGLNIIVTGFNDKVGVFMKEVFTYLKNVQVDDALFLVMRDQLKKMLENFFKEQAYQIAMEGTKVCFMTPRWGFADTLPIVDQVTLPELQQHIALVLQQFSVEAYFQGNLLEADALQIMADAKATLLQGVLPMPSNQLPCVREGKIPKGREWVRPLPCPTADGTNSALHMTMQVGLRTPRAQVLSQVFTSVTQSIFFTQLRTLESLGYIVAMIGNGSEPGRAVGTAGVSCIVQSATHDPLYLYARVYGFFEALGPYLEEYKEADFKEVVASLIAKKREKPKTLDDDAGRKWAEIQEEQYMWDRRERQIKELEGLTKADLLELYRSRLANDAPKRRRLTTLIFASQHQALYDDAVRDAEGSVVKRAATRLPEYRASNSAARTPEVEAFLAALPAEIAAVLQKMPADGLQELAGGVPAEELAAVPVEAVQEMVDAKVQEGAEGLAKSPLPAIEKYNAAPPEVELAYILDAGRWKQTLKTFPALMPAQA</sequence>
<dbReference type="FunFam" id="3.30.830.10:FF:000004">
    <property type="entry name" value="Putative insulin-degrading enzyme"/>
    <property type="match status" value="1"/>
</dbReference>
<evidence type="ECO:0000256" key="3">
    <source>
        <dbReference type="ARBA" id="ARBA00022723"/>
    </source>
</evidence>
<dbReference type="GO" id="GO:0051603">
    <property type="term" value="P:proteolysis involved in protein catabolic process"/>
    <property type="evidence" value="ECO:0007669"/>
    <property type="project" value="TreeGrafter"/>
</dbReference>
<dbReference type="FunFam" id="3.30.830.10:FF:000005">
    <property type="entry name" value="nardilysin isoform X1"/>
    <property type="match status" value="1"/>
</dbReference>
<dbReference type="EMBL" id="HBJA01052856">
    <property type="protein sequence ID" value="CAE0807593.1"/>
    <property type="molecule type" value="Transcribed_RNA"/>
</dbReference>
<dbReference type="PROSITE" id="PS00143">
    <property type="entry name" value="INSULINASE"/>
    <property type="match status" value="1"/>
</dbReference>
<dbReference type="PANTHER" id="PTHR43690">
    <property type="entry name" value="NARDILYSIN"/>
    <property type="match status" value="1"/>
</dbReference>
<evidence type="ECO:0000259" key="8">
    <source>
        <dbReference type="Pfam" id="PF00675"/>
    </source>
</evidence>
<evidence type="ECO:0000313" key="12">
    <source>
        <dbReference type="EMBL" id="CAE0807593.1"/>
    </source>
</evidence>
<dbReference type="Pfam" id="PF16187">
    <property type="entry name" value="Peptidase_M16_M"/>
    <property type="match status" value="1"/>
</dbReference>
<feature type="domain" description="Coenzyme PQQ synthesis protein F-like C-terminal lobe" evidence="11">
    <location>
        <begin position="768"/>
        <end position="870"/>
    </location>
</feature>
<protein>
    <submittedName>
        <fullName evidence="12">Uncharacterized protein</fullName>
    </submittedName>
</protein>
<dbReference type="GO" id="GO:0046872">
    <property type="term" value="F:metal ion binding"/>
    <property type="evidence" value="ECO:0007669"/>
    <property type="project" value="UniProtKB-KW"/>
</dbReference>
<feature type="domain" description="Peptidase M16 N-terminal" evidence="8">
    <location>
        <begin position="26"/>
        <end position="162"/>
    </location>
</feature>
<dbReference type="InterPro" id="IPR050626">
    <property type="entry name" value="Peptidase_M16"/>
</dbReference>
<keyword evidence="3" id="KW-0479">Metal-binding</keyword>
<keyword evidence="5" id="KW-0862">Zinc</keyword>
<proteinExistence type="inferred from homology"/>
<dbReference type="Gene3D" id="3.30.830.10">
    <property type="entry name" value="Metalloenzyme, LuxS/M16 peptidase-like"/>
    <property type="match status" value="4"/>
</dbReference>
<gene>
    <name evidence="12" type="ORF">EGYM00163_LOCUS18722</name>
</gene>
<dbReference type="GO" id="GO:0043171">
    <property type="term" value="P:peptide catabolic process"/>
    <property type="evidence" value="ECO:0007669"/>
    <property type="project" value="TreeGrafter"/>
</dbReference>
<keyword evidence="6" id="KW-0482">Metalloprotease</keyword>